<gene>
    <name evidence="1" type="ORF">LMXM_14_1380</name>
</gene>
<dbReference type="OrthoDB" id="262843at2759"/>
<dbReference type="Proteomes" id="UP000007259">
    <property type="component" value="Chromosome 14"/>
</dbReference>
<dbReference type="AlphaFoldDB" id="E9APY6"/>
<dbReference type="EMBL" id="FR799567">
    <property type="protein sequence ID" value="CBZ25004.1"/>
    <property type="molecule type" value="Genomic_DNA"/>
</dbReference>
<dbReference type="GeneID" id="13449644"/>
<dbReference type="KEGG" id="lmi:LMXM_14_1380"/>
<evidence type="ECO:0000313" key="2">
    <source>
        <dbReference type="Proteomes" id="UP000007259"/>
    </source>
</evidence>
<evidence type="ECO:0000313" key="1">
    <source>
        <dbReference type="EMBL" id="CBZ25004.1"/>
    </source>
</evidence>
<protein>
    <submittedName>
        <fullName evidence="1">Uncharacterized protein</fullName>
    </submittedName>
</protein>
<keyword evidence="2" id="KW-1185">Reference proteome</keyword>
<dbReference type="PhylomeDB" id="E9APY6"/>
<dbReference type="OMA" id="CALQLKC"/>
<dbReference type="RefSeq" id="XP_003873513.1">
    <property type="nucleotide sequence ID" value="XM_003873464.1"/>
</dbReference>
<proteinExistence type="predicted"/>
<sequence length="317" mass="35183">MESQADVLRQLRAHGLAMLTKDFGALCSSLSLHSIRVEEFTYLCAAVLQCDLQPRDCEVVFAFLRAERASGGGMSVTHLLERLRTLFEPLEVVCALQLKCLLETRRLDYCNVSLNELKKAEAGLRSLLVDDPLDLEVGAQWEHLEDELQRLHLRFAVPVPTFRLLVRRSARALRSAVRALGWDGKIQRRLWQEEDEEPSNDGVQEPLRAFDLGGLRTCTVKEICNEGGVQDRSTAVLSAVAKLYHHRLTLGAQSLAAAERLHPALGATVRTASRVSSLSSPKSAADLTHPRFRADLYAVFPDAPSCTAARREAFTAN</sequence>
<accession>E9APY6</accession>
<name>E9APY6_LEIMU</name>
<organism evidence="1 2">
    <name type="scientific">Leishmania mexicana (strain MHOM/GT/2001/U1103)</name>
    <dbReference type="NCBI Taxonomy" id="929439"/>
    <lineage>
        <taxon>Eukaryota</taxon>
        <taxon>Discoba</taxon>
        <taxon>Euglenozoa</taxon>
        <taxon>Kinetoplastea</taxon>
        <taxon>Metakinetoplastina</taxon>
        <taxon>Trypanosomatida</taxon>
        <taxon>Trypanosomatidae</taxon>
        <taxon>Leishmaniinae</taxon>
        <taxon>Leishmania</taxon>
    </lineage>
</organism>
<dbReference type="VEuPathDB" id="TriTrypDB:LmxM.14.1380"/>
<reference evidence="1 2" key="1">
    <citation type="journal article" date="2011" name="Genome Res.">
        <title>Chromosome and gene copy number variation allow major structural change between species and strains of Leishmania.</title>
        <authorList>
            <person name="Rogers M.B."/>
            <person name="Hilley J.D."/>
            <person name="Dickens N.J."/>
            <person name="Wilkes J."/>
            <person name="Bates P.A."/>
            <person name="Depledge D.P."/>
            <person name="Harris D."/>
            <person name="Her Y."/>
            <person name="Herzyk P."/>
            <person name="Imamura H."/>
            <person name="Otto T.D."/>
            <person name="Sanders M."/>
            <person name="Seeger K."/>
            <person name="Dujardin J.C."/>
            <person name="Berriman M."/>
            <person name="Smith D.F."/>
            <person name="Hertz-Fowler C."/>
            <person name="Mottram J.C."/>
        </authorList>
    </citation>
    <scope>NUCLEOTIDE SEQUENCE [LARGE SCALE GENOMIC DNA]</scope>
    <source>
        <strain evidence="1 2">MHOM/GT/2001/U1103</strain>
    </source>
</reference>